<evidence type="ECO:0008006" key="4">
    <source>
        <dbReference type="Google" id="ProtNLM"/>
    </source>
</evidence>
<evidence type="ECO:0000313" key="3">
    <source>
        <dbReference type="Proteomes" id="UP000624325"/>
    </source>
</evidence>
<gene>
    <name evidence="2" type="ORF">Air01nite_75870</name>
</gene>
<sequence>MNTGRNTGRRRRLSGDRGAVTVEVAGYTLLMLLALLIGVQAVTWGLAALGARYTANHAAQQARVHGGTAADGKADANTILASTVGTALNDPYVDVNRSATEVTVTVRGTATSIIPGFHPPVTVTVHAPVERIN</sequence>
<dbReference type="RefSeq" id="WP_203708308.1">
    <property type="nucleotide sequence ID" value="NZ_BAAALU010000018.1"/>
</dbReference>
<dbReference type="Proteomes" id="UP000624325">
    <property type="component" value="Unassembled WGS sequence"/>
</dbReference>
<proteinExistence type="predicted"/>
<feature type="transmembrane region" description="Helical" evidence="1">
    <location>
        <begin position="20"/>
        <end position="47"/>
    </location>
</feature>
<keyword evidence="1" id="KW-0812">Transmembrane</keyword>
<keyword evidence="1" id="KW-0472">Membrane</keyword>
<evidence type="ECO:0000256" key="1">
    <source>
        <dbReference type="SAM" id="Phobius"/>
    </source>
</evidence>
<accession>A0ABQ4CFD9</accession>
<organism evidence="2 3">
    <name type="scientific">Asanoa iriomotensis</name>
    <dbReference type="NCBI Taxonomy" id="234613"/>
    <lineage>
        <taxon>Bacteria</taxon>
        <taxon>Bacillati</taxon>
        <taxon>Actinomycetota</taxon>
        <taxon>Actinomycetes</taxon>
        <taxon>Micromonosporales</taxon>
        <taxon>Micromonosporaceae</taxon>
        <taxon>Asanoa</taxon>
    </lineage>
</organism>
<keyword evidence="1" id="KW-1133">Transmembrane helix</keyword>
<name>A0ABQ4CFD9_9ACTN</name>
<comment type="caution">
    <text evidence="2">The sequence shown here is derived from an EMBL/GenBank/DDBJ whole genome shotgun (WGS) entry which is preliminary data.</text>
</comment>
<evidence type="ECO:0000313" key="2">
    <source>
        <dbReference type="EMBL" id="GIF61492.1"/>
    </source>
</evidence>
<keyword evidence="3" id="KW-1185">Reference proteome</keyword>
<dbReference type="EMBL" id="BONC01000108">
    <property type="protein sequence ID" value="GIF61492.1"/>
    <property type="molecule type" value="Genomic_DNA"/>
</dbReference>
<reference evidence="2 3" key="1">
    <citation type="submission" date="2021-01" db="EMBL/GenBank/DDBJ databases">
        <title>Whole genome shotgun sequence of Asanoa iriomotensis NBRC 100142.</title>
        <authorList>
            <person name="Komaki H."/>
            <person name="Tamura T."/>
        </authorList>
    </citation>
    <scope>NUCLEOTIDE SEQUENCE [LARGE SCALE GENOMIC DNA]</scope>
    <source>
        <strain evidence="2 3">NBRC 100142</strain>
    </source>
</reference>
<protein>
    <recommendedName>
        <fullName evidence="4">TadE-like protein</fullName>
    </recommendedName>
</protein>